<dbReference type="AlphaFoldDB" id="A0A937FTW4"/>
<name>A0A937FTW4_9BACT</name>
<keyword evidence="2" id="KW-1185">Reference proteome</keyword>
<proteinExistence type="predicted"/>
<organism evidence="1 2">
    <name type="scientific">Fulvivirga marina</name>
    <dbReference type="NCBI Taxonomy" id="2494733"/>
    <lineage>
        <taxon>Bacteria</taxon>
        <taxon>Pseudomonadati</taxon>
        <taxon>Bacteroidota</taxon>
        <taxon>Cytophagia</taxon>
        <taxon>Cytophagales</taxon>
        <taxon>Fulvivirgaceae</taxon>
        <taxon>Fulvivirga</taxon>
    </lineage>
</organism>
<comment type="caution">
    <text evidence="1">The sequence shown here is derived from an EMBL/GenBank/DDBJ whole genome shotgun (WGS) entry which is preliminary data.</text>
</comment>
<dbReference type="Proteomes" id="UP000614216">
    <property type="component" value="Unassembled WGS sequence"/>
</dbReference>
<gene>
    <name evidence="1" type="ORF">JMN32_05820</name>
</gene>
<sequence length="144" mass="16972">MKKIFNLWIAKETFDYVANVKQRLNYDDWVNFIDSNKNYFTWQEETEEGKETLANIEKVPEGFRERVIKGHSKHKALAEFNSKKGYYEVLISYNEELGIISTTFQKPVKKQHLNMLLDMAKRLQAYLLNNGTEIIDEKVLDTMG</sequence>
<protein>
    <submittedName>
        <fullName evidence="1">Uncharacterized protein</fullName>
    </submittedName>
</protein>
<evidence type="ECO:0000313" key="2">
    <source>
        <dbReference type="Proteomes" id="UP000614216"/>
    </source>
</evidence>
<dbReference type="RefSeq" id="WP_202855361.1">
    <property type="nucleotide sequence ID" value="NZ_JAEUGD010000018.1"/>
</dbReference>
<reference evidence="1" key="1">
    <citation type="submission" date="2021-01" db="EMBL/GenBank/DDBJ databases">
        <title>Fulvivirga kasyanovii gen. nov., sp nov., a novel member of the phylum Bacteroidetes isolated from seawater in a mussel farm.</title>
        <authorList>
            <person name="Zhao L.-H."/>
            <person name="Wang Z.-J."/>
        </authorList>
    </citation>
    <scope>NUCLEOTIDE SEQUENCE</scope>
    <source>
        <strain evidence="1">29W222</strain>
    </source>
</reference>
<accession>A0A937FTW4</accession>
<evidence type="ECO:0000313" key="1">
    <source>
        <dbReference type="EMBL" id="MBL6445814.1"/>
    </source>
</evidence>
<dbReference type="EMBL" id="JAEUGD010000018">
    <property type="protein sequence ID" value="MBL6445814.1"/>
    <property type="molecule type" value="Genomic_DNA"/>
</dbReference>